<gene>
    <name evidence="2" type="ORF">LIER_05542</name>
</gene>
<keyword evidence="3" id="KW-1185">Reference proteome</keyword>
<reference evidence="2 3" key="1">
    <citation type="submission" date="2024-01" db="EMBL/GenBank/DDBJ databases">
        <title>The complete chloroplast genome sequence of Lithospermum erythrorhizon: insights into the phylogenetic relationship among Boraginaceae species and the maternal lineages of purple gromwells.</title>
        <authorList>
            <person name="Okada T."/>
            <person name="Watanabe K."/>
        </authorList>
    </citation>
    <scope>NUCLEOTIDE SEQUENCE [LARGE SCALE GENOMIC DNA]</scope>
</reference>
<accession>A0AAV3P1T8</accession>
<feature type="region of interest" description="Disordered" evidence="1">
    <location>
        <begin position="1"/>
        <end position="24"/>
    </location>
</feature>
<organism evidence="2 3">
    <name type="scientific">Lithospermum erythrorhizon</name>
    <name type="common">Purple gromwell</name>
    <name type="synonym">Lithospermum officinale var. erythrorhizon</name>
    <dbReference type="NCBI Taxonomy" id="34254"/>
    <lineage>
        <taxon>Eukaryota</taxon>
        <taxon>Viridiplantae</taxon>
        <taxon>Streptophyta</taxon>
        <taxon>Embryophyta</taxon>
        <taxon>Tracheophyta</taxon>
        <taxon>Spermatophyta</taxon>
        <taxon>Magnoliopsida</taxon>
        <taxon>eudicotyledons</taxon>
        <taxon>Gunneridae</taxon>
        <taxon>Pentapetalae</taxon>
        <taxon>asterids</taxon>
        <taxon>lamiids</taxon>
        <taxon>Boraginales</taxon>
        <taxon>Boraginaceae</taxon>
        <taxon>Boraginoideae</taxon>
        <taxon>Lithospermeae</taxon>
        <taxon>Lithospermum</taxon>
    </lineage>
</organism>
<protein>
    <submittedName>
        <fullName evidence="2">Uncharacterized protein</fullName>
    </submittedName>
</protein>
<proteinExistence type="predicted"/>
<comment type="caution">
    <text evidence="2">The sequence shown here is derived from an EMBL/GenBank/DDBJ whole genome shotgun (WGS) entry which is preliminary data.</text>
</comment>
<sequence>MKQELMGHCEDDNNSQKSDASMATSSKCNNFQILEDMQDAQDPNESVQVEDIFEAFKDTLKEKMIGESSSKKNDGSR</sequence>
<dbReference type="AlphaFoldDB" id="A0AAV3P1T8"/>
<feature type="compositionally biased region" description="Polar residues" evidence="1">
    <location>
        <begin position="15"/>
        <end position="24"/>
    </location>
</feature>
<dbReference type="Proteomes" id="UP001454036">
    <property type="component" value="Unassembled WGS sequence"/>
</dbReference>
<evidence type="ECO:0000313" key="3">
    <source>
        <dbReference type="Proteomes" id="UP001454036"/>
    </source>
</evidence>
<evidence type="ECO:0000313" key="2">
    <source>
        <dbReference type="EMBL" id="GAA0145321.1"/>
    </source>
</evidence>
<name>A0AAV3P1T8_LITER</name>
<dbReference type="EMBL" id="BAABME010000763">
    <property type="protein sequence ID" value="GAA0145321.1"/>
    <property type="molecule type" value="Genomic_DNA"/>
</dbReference>
<feature type="compositionally biased region" description="Basic and acidic residues" evidence="1">
    <location>
        <begin position="1"/>
        <end position="11"/>
    </location>
</feature>
<evidence type="ECO:0000256" key="1">
    <source>
        <dbReference type="SAM" id="MobiDB-lite"/>
    </source>
</evidence>